<evidence type="ECO:0000313" key="3">
    <source>
        <dbReference type="Proteomes" id="UP001162131"/>
    </source>
</evidence>
<keyword evidence="3" id="KW-1185">Reference proteome</keyword>
<organism evidence="2 3">
    <name type="scientific">Blepharisma stoltei</name>
    <dbReference type="NCBI Taxonomy" id="1481888"/>
    <lineage>
        <taxon>Eukaryota</taxon>
        <taxon>Sar</taxon>
        <taxon>Alveolata</taxon>
        <taxon>Ciliophora</taxon>
        <taxon>Postciliodesmatophora</taxon>
        <taxon>Heterotrichea</taxon>
        <taxon>Heterotrichida</taxon>
        <taxon>Blepharismidae</taxon>
        <taxon>Blepharisma</taxon>
    </lineage>
</organism>
<dbReference type="Proteomes" id="UP001162131">
    <property type="component" value="Unassembled WGS sequence"/>
</dbReference>
<name>A0AAU9JRL2_9CILI</name>
<comment type="caution">
    <text evidence="2">The sequence shown here is derived from an EMBL/GenBank/DDBJ whole genome shotgun (WGS) entry which is preliminary data.</text>
</comment>
<feature type="region of interest" description="Disordered" evidence="1">
    <location>
        <begin position="37"/>
        <end position="70"/>
    </location>
</feature>
<reference evidence="2" key="1">
    <citation type="submission" date="2021-09" db="EMBL/GenBank/DDBJ databases">
        <authorList>
            <consortium name="AG Swart"/>
            <person name="Singh M."/>
            <person name="Singh A."/>
            <person name="Seah K."/>
            <person name="Emmerich C."/>
        </authorList>
    </citation>
    <scope>NUCLEOTIDE SEQUENCE</scope>
    <source>
        <strain evidence="2">ATCC30299</strain>
    </source>
</reference>
<accession>A0AAU9JRL2</accession>
<protein>
    <submittedName>
        <fullName evidence="2">Uncharacterized protein</fullName>
    </submittedName>
</protein>
<evidence type="ECO:0000256" key="1">
    <source>
        <dbReference type="SAM" id="MobiDB-lite"/>
    </source>
</evidence>
<sequence>MGNQASYCCFSSRQALKSPENQNLNKPSNEALKILKTAKITENQKISKSNQSSPRKKPKKQKLNDSSNWEEKPILASKSEIIEKTKLKDRKEIFHDSNKDIKGPYHSPQFSINDKSFSKKFPKTIGNASPIANLASKSLIVIPEEKNESESMHDTLHEQKSAVSINESNIQGLPTQQISNNSIIFSKEDALRDKKSENLILVEAPKYQIDDVLQLDQKLQREISWLFLQFKTKDEVLEEEVDGYLPIKKENRYGIKQKRWLLFSTEALYIVTPNNFKSLRRRILLSTIDKIYQQSGNQSFALHIKEEEGSECLRILTPRTLDAINAIKTLYYLKTEEFLEIKLVNSEKEMLEITKKEDSEGQEMKNNLIFGKIKAVHGIPGEQMVNLRKVYEVIKPGSKQMIILITASKTIYIANPKGILYNYVTLSQIKEIHTLANLSEFLLKTDEGDIWIQDNETPFIVREISDVIEHEMGYGILVKQIEHDEIAFKRIPKISKGKQRPDLEIIEGSESGVRGRDRRGGGAMIDYTDLFNF</sequence>
<gene>
    <name evidence="2" type="ORF">BSTOLATCC_MIC34168</name>
</gene>
<proteinExistence type="predicted"/>
<dbReference type="EMBL" id="CAJZBQ010000034">
    <property type="protein sequence ID" value="CAG9323519.1"/>
    <property type="molecule type" value="Genomic_DNA"/>
</dbReference>
<dbReference type="AlphaFoldDB" id="A0AAU9JRL2"/>
<evidence type="ECO:0000313" key="2">
    <source>
        <dbReference type="EMBL" id="CAG9323519.1"/>
    </source>
</evidence>